<evidence type="ECO:0000256" key="1">
    <source>
        <dbReference type="SAM" id="MobiDB-lite"/>
    </source>
</evidence>
<sequence>MDRVVAVGREKSHFGQQNESSISNVTKTVRNGGVHPENPQKNYPLWDLGKKKSKTRGYPMSVCDTNSRLAESCKIIAVSISKHQCGDAPSVTAY</sequence>
<keyword evidence="3" id="KW-1185">Reference proteome</keyword>
<dbReference type="HOGENOM" id="CLU_2385740_0_0_1"/>
<reference evidence="2 3" key="1">
    <citation type="journal article" date="2008" name="PLoS Genet.">
        <title>Genomic islands in the pathogenic filamentous fungus Aspergillus fumigatus.</title>
        <authorList>
            <person name="Fedorova N.D."/>
            <person name="Khaldi N."/>
            <person name="Joardar V.S."/>
            <person name="Maiti R."/>
            <person name="Amedeo P."/>
            <person name="Anderson M.J."/>
            <person name="Crabtree J."/>
            <person name="Silva J.C."/>
            <person name="Badger J.H."/>
            <person name="Albarraq A."/>
            <person name="Angiuoli S."/>
            <person name="Bussey H."/>
            <person name="Bowyer P."/>
            <person name="Cotty P.J."/>
            <person name="Dyer P.S."/>
            <person name="Egan A."/>
            <person name="Galens K."/>
            <person name="Fraser-Liggett C.M."/>
            <person name="Haas B.J."/>
            <person name="Inman J.M."/>
            <person name="Kent R."/>
            <person name="Lemieux S."/>
            <person name="Malavazi I."/>
            <person name="Orvis J."/>
            <person name="Roemer T."/>
            <person name="Ronning C.M."/>
            <person name="Sundaram J.P."/>
            <person name="Sutton G."/>
            <person name="Turner G."/>
            <person name="Venter J.C."/>
            <person name="White O.R."/>
            <person name="Whitty B.R."/>
            <person name="Youngman P."/>
            <person name="Wolfe K.H."/>
            <person name="Goldman G.H."/>
            <person name="Wortman J.R."/>
            <person name="Jiang B."/>
            <person name="Denning D.W."/>
            <person name="Nierman W.C."/>
        </authorList>
    </citation>
    <scope>NUCLEOTIDE SEQUENCE [LARGE SCALE GENOMIC DNA]</scope>
    <source>
        <strain evidence="3">CBS 144.89 / FGSC A1163 / CEA10</strain>
    </source>
</reference>
<accession>B0Y9V7</accession>
<proteinExistence type="predicted"/>
<name>B0Y9V7_ASPFC</name>
<dbReference type="EMBL" id="DS499600">
    <property type="protein sequence ID" value="EDP48800.1"/>
    <property type="molecule type" value="Genomic_DNA"/>
</dbReference>
<protein>
    <submittedName>
        <fullName evidence="2">Uncharacterized protein</fullName>
    </submittedName>
</protein>
<evidence type="ECO:0000313" key="3">
    <source>
        <dbReference type="Proteomes" id="UP000001699"/>
    </source>
</evidence>
<gene>
    <name evidence="2" type="ORF">AFUB_082420</name>
</gene>
<organism evidence="2 3">
    <name type="scientific">Aspergillus fumigatus (strain CBS 144.89 / FGSC A1163 / CEA10)</name>
    <name type="common">Neosartorya fumigata</name>
    <dbReference type="NCBI Taxonomy" id="451804"/>
    <lineage>
        <taxon>Eukaryota</taxon>
        <taxon>Fungi</taxon>
        <taxon>Dikarya</taxon>
        <taxon>Ascomycota</taxon>
        <taxon>Pezizomycotina</taxon>
        <taxon>Eurotiomycetes</taxon>
        <taxon>Eurotiomycetidae</taxon>
        <taxon>Eurotiales</taxon>
        <taxon>Aspergillaceae</taxon>
        <taxon>Aspergillus</taxon>
        <taxon>Aspergillus subgen. Fumigati</taxon>
    </lineage>
</organism>
<feature type="compositionally biased region" description="Polar residues" evidence="1">
    <location>
        <begin position="14"/>
        <end position="29"/>
    </location>
</feature>
<feature type="compositionally biased region" description="Basic and acidic residues" evidence="1">
    <location>
        <begin position="1"/>
        <end position="13"/>
    </location>
</feature>
<dbReference type="AlphaFoldDB" id="B0Y9V7"/>
<feature type="region of interest" description="Disordered" evidence="1">
    <location>
        <begin position="1"/>
        <end position="47"/>
    </location>
</feature>
<evidence type="ECO:0000313" key="2">
    <source>
        <dbReference type="EMBL" id="EDP48800.1"/>
    </source>
</evidence>
<dbReference type="VEuPathDB" id="FungiDB:AFUB_082420"/>
<dbReference type="Proteomes" id="UP000001699">
    <property type="component" value="Unassembled WGS sequence"/>
</dbReference>